<dbReference type="InParanoid" id="E9AG13"/>
<gene>
    <name evidence="1" type="ORF">LMJF_36_0655</name>
</gene>
<keyword evidence="2" id="KW-1185">Reference proteome</keyword>
<accession>E9AG13</accession>
<dbReference type="KEGG" id="lma:LMJF_36_0655"/>
<sequence>MLYLCKFPVSRPYRHPQDLSVRCLTWPSSLSQAYAHTHRHPTR</sequence>
<proteinExistence type="predicted"/>
<dbReference type="GeneID" id="12983070"/>
<dbReference type="RefSeq" id="XP_003722933.1">
    <property type="nucleotide sequence ID" value="XM_003722885.1"/>
</dbReference>
<dbReference type="EMBL" id="FR796432">
    <property type="protein sequence ID" value="CBZ05897.1"/>
    <property type="molecule type" value="Genomic_DNA"/>
</dbReference>
<reference evidence="1 2" key="1">
    <citation type="journal article" date="2005" name="Science">
        <title>The genome of the kinetoplastid parasite, Leishmania major.</title>
        <authorList>
            <person name="Ivens A.C."/>
            <person name="Peacock C.S."/>
            <person name="Worthey E.A."/>
            <person name="Murphy L."/>
            <person name="Aggarwal G."/>
            <person name="Berriman M."/>
            <person name="Sisk E."/>
            <person name="Rajandream M.A."/>
            <person name="Adlem E."/>
            <person name="Aert R."/>
            <person name="Anupama A."/>
            <person name="Apostolou Z."/>
            <person name="Attipoe P."/>
            <person name="Bason N."/>
            <person name="Bauser C."/>
            <person name="Beck A."/>
            <person name="Beverley S.M."/>
            <person name="Bianchettin G."/>
            <person name="Borzym K."/>
            <person name="Bothe G."/>
            <person name="Bruschi C.V."/>
            <person name="Collins M."/>
            <person name="Cadag E."/>
            <person name="Ciarloni L."/>
            <person name="Clayton C."/>
            <person name="Coulson R.M."/>
            <person name="Cronin A."/>
            <person name="Cruz A.K."/>
            <person name="Davies R.M."/>
            <person name="De Gaudenzi J."/>
            <person name="Dobson D.E."/>
            <person name="Duesterhoeft A."/>
            <person name="Fazelina G."/>
            <person name="Fosker N."/>
            <person name="Frasch A.C."/>
            <person name="Fraser A."/>
            <person name="Fuchs M."/>
            <person name="Gabel C."/>
            <person name="Goble A."/>
            <person name="Goffeau A."/>
            <person name="Harris D."/>
            <person name="Hertz-Fowler C."/>
            <person name="Hilbert H."/>
            <person name="Horn D."/>
            <person name="Huang Y."/>
            <person name="Klages S."/>
            <person name="Knights A."/>
            <person name="Kube M."/>
            <person name="Larke N."/>
            <person name="Litvin L."/>
            <person name="Lord A."/>
            <person name="Louie T."/>
            <person name="Marra M."/>
            <person name="Masuy D."/>
            <person name="Matthews K."/>
            <person name="Michaeli S."/>
            <person name="Mottram J.C."/>
            <person name="Muller-Auer S."/>
            <person name="Munden H."/>
            <person name="Nelson S."/>
            <person name="Norbertczak H."/>
            <person name="Oliver K."/>
            <person name="O'neil S."/>
            <person name="Pentony M."/>
            <person name="Pohl T.M."/>
            <person name="Price C."/>
            <person name="Purnelle B."/>
            <person name="Quail M.A."/>
            <person name="Rabbinowitsch E."/>
            <person name="Reinhardt R."/>
            <person name="Rieger M."/>
            <person name="Rinta J."/>
            <person name="Robben J."/>
            <person name="Robertson L."/>
            <person name="Ruiz J.C."/>
            <person name="Rutter S."/>
            <person name="Saunders D."/>
            <person name="Schafer M."/>
            <person name="Schein J."/>
            <person name="Schwartz D.C."/>
            <person name="Seeger K."/>
            <person name="Seyler A."/>
            <person name="Sharp S."/>
            <person name="Shin H."/>
            <person name="Sivam D."/>
            <person name="Squares R."/>
            <person name="Squares S."/>
            <person name="Tosato V."/>
            <person name="Vogt C."/>
            <person name="Volckaert G."/>
            <person name="Wambutt R."/>
            <person name="Warren T."/>
            <person name="Wedler H."/>
            <person name="Woodward J."/>
            <person name="Zhou S."/>
            <person name="Zimmermann W."/>
            <person name="Smith D.F."/>
            <person name="Blackwell J.M."/>
            <person name="Stuart K.D."/>
            <person name="Barrell B."/>
            <person name="Myler P.J."/>
        </authorList>
    </citation>
    <scope>NUCLEOTIDE SEQUENCE [LARGE SCALE GENOMIC DNA]</scope>
    <source>
        <strain evidence="2">MHOM/IL/81/Friedlin</strain>
    </source>
</reference>
<dbReference type="AlphaFoldDB" id="E9AG13"/>
<dbReference type="Proteomes" id="UP000000542">
    <property type="component" value="Chromosome 36"/>
</dbReference>
<evidence type="ECO:0000313" key="2">
    <source>
        <dbReference type="Proteomes" id="UP000000542"/>
    </source>
</evidence>
<evidence type="ECO:0000313" key="1">
    <source>
        <dbReference type="EMBL" id="CBZ05897.1"/>
    </source>
</evidence>
<protein>
    <submittedName>
        <fullName evidence="1">Uncharacterized protein</fullName>
    </submittedName>
</protein>
<organism evidence="1 2">
    <name type="scientific">Leishmania major</name>
    <dbReference type="NCBI Taxonomy" id="5664"/>
    <lineage>
        <taxon>Eukaryota</taxon>
        <taxon>Discoba</taxon>
        <taxon>Euglenozoa</taxon>
        <taxon>Kinetoplastea</taxon>
        <taxon>Metakinetoplastina</taxon>
        <taxon>Trypanosomatida</taxon>
        <taxon>Trypanosomatidae</taxon>
        <taxon>Leishmaniinae</taxon>
        <taxon>Leishmania</taxon>
    </lineage>
</organism>
<reference evidence="1 2" key="2">
    <citation type="journal article" date="2011" name="Genome Res.">
        <title>Chromosome and gene copy number variation allow major structural change between species and strains of Leishmania.</title>
        <authorList>
            <person name="Rogers M.B."/>
            <person name="Hilley J.D."/>
            <person name="Dickens N.J."/>
            <person name="Wilkes J."/>
            <person name="Bates P.A."/>
            <person name="Depledge D.P."/>
            <person name="Harris D."/>
            <person name="Her Y."/>
            <person name="Herzyk P."/>
            <person name="Imamura H."/>
            <person name="Otto T.D."/>
            <person name="Sanders M."/>
            <person name="Seeger K."/>
            <person name="Dujardin J.C."/>
            <person name="Berriman M."/>
            <person name="Smith D.F."/>
            <person name="Hertz-Fowler C."/>
            <person name="Mottram J.C."/>
        </authorList>
    </citation>
    <scope>NUCLEOTIDE SEQUENCE [LARGE SCALE GENOMIC DNA]</scope>
    <source>
        <strain evidence="2">MHOM/IL/81/Friedlin</strain>
    </source>
</reference>
<name>E9AG13_LEIMA</name>